<comment type="pathway">
    <text evidence="3">Sphingolipid metabolism.</text>
</comment>
<dbReference type="Proteomes" id="UP000677054">
    <property type="component" value="Unassembled WGS sequence"/>
</dbReference>
<sequence>MMCEEGDPYALELCDGLVDDAKFVLDPIGIAAGLRPKEANHGQKSDLYSNSVTKFTQNHVENHHQNRKRNVSALSKFSDDSMKAVFYAGMFLYGFWVLWGKDWLWDSRLCFVDFPFHVSFLGFGSGCEVDFGCKEEGGADLPKDIHWYFLVEMGFYVFLLESECFERKLNNVWVEFVHHTLTLVLLFLSTCIHGHRVGSIVLLLHNANPVFFLGEKAMKYLSKLNWSVAFFTSFAITFLITRIILFPYLILFPAVLEYLDRIPKTETGMSGGLLIVVLLFLLFVFQLYRMYLILVVVSDLFAKGDFKSVVGGLKGKVVYLQETVSQASEGENHHLALLIKKWCMYWILLAC</sequence>
<evidence type="ECO:0000256" key="1">
    <source>
        <dbReference type="ARBA" id="ARBA00004141"/>
    </source>
</evidence>
<comment type="subcellular location">
    <subcellularLocation>
        <location evidence="1">Membrane</location>
        <topology evidence="1">Multi-pass membrane protein</topology>
    </subcellularLocation>
</comment>
<evidence type="ECO:0000256" key="5">
    <source>
        <dbReference type="ARBA" id="ARBA00022989"/>
    </source>
</evidence>
<gene>
    <name evidence="9" type="ORF">DSTB1V02_LOCUS8461</name>
</gene>
<proteinExistence type="predicted"/>
<dbReference type="GO" id="GO:0016020">
    <property type="term" value="C:membrane"/>
    <property type="evidence" value="ECO:0007669"/>
    <property type="project" value="UniProtKB-SubCell"/>
</dbReference>
<evidence type="ECO:0000256" key="7">
    <source>
        <dbReference type="SAM" id="Phobius"/>
    </source>
</evidence>
<dbReference type="OrthoDB" id="7303375at2759"/>
<keyword evidence="4 7" id="KW-0812">Transmembrane</keyword>
<evidence type="ECO:0000313" key="10">
    <source>
        <dbReference type="Proteomes" id="UP000677054"/>
    </source>
</evidence>
<dbReference type="Pfam" id="PF03798">
    <property type="entry name" value="TRAM_LAG1_CLN8"/>
    <property type="match status" value="1"/>
</dbReference>
<evidence type="ECO:0000256" key="4">
    <source>
        <dbReference type="ARBA" id="ARBA00022692"/>
    </source>
</evidence>
<dbReference type="GO" id="GO:0046513">
    <property type="term" value="P:ceramide biosynthetic process"/>
    <property type="evidence" value="ECO:0007669"/>
    <property type="project" value="InterPro"/>
</dbReference>
<dbReference type="SMART" id="SM00724">
    <property type="entry name" value="TLC"/>
    <property type="match status" value="1"/>
</dbReference>
<dbReference type="PANTHER" id="PTHR12560">
    <property type="entry name" value="LONGEVITY ASSURANCE FACTOR 1 LAG1"/>
    <property type="match status" value="1"/>
</dbReference>
<evidence type="ECO:0000256" key="2">
    <source>
        <dbReference type="ARBA" id="ARBA00004760"/>
    </source>
</evidence>
<evidence type="ECO:0000256" key="6">
    <source>
        <dbReference type="ARBA" id="ARBA00023136"/>
    </source>
</evidence>
<organism evidence="9">
    <name type="scientific">Darwinula stevensoni</name>
    <dbReference type="NCBI Taxonomy" id="69355"/>
    <lineage>
        <taxon>Eukaryota</taxon>
        <taxon>Metazoa</taxon>
        <taxon>Ecdysozoa</taxon>
        <taxon>Arthropoda</taxon>
        <taxon>Crustacea</taxon>
        <taxon>Oligostraca</taxon>
        <taxon>Ostracoda</taxon>
        <taxon>Podocopa</taxon>
        <taxon>Podocopida</taxon>
        <taxon>Darwinulocopina</taxon>
        <taxon>Darwinuloidea</taxon>
        <taxon>Darwinulidae</taxon>
        <taxon>Darwinula</taxon>
    </lineage>
</organism>
<dbReference type="AlphaFoldDB" id="A0A7R8XE52"/>
<keyword evidence="5 7" id="KW-1133">Transmembrane helix</keyword>
<keyword evidence="6 7" id="KW-0472">Membrane</keyword>
<feature type="transmembrane region" description="Helical" evidence="7">
    <location>
        <begin position="226"/>
        <end position="251"/>
    </location>
</feature>
<reference evidence="9" key="1">
    <citation type="submission" date="2020-11" db="EMBL/GenBank/DDBJ databases">
        <authorList>
            <person name="Tran Van P."/>
        </authorList>
    </citation>
    <scope>NUCLEOTIDE SEQUENCE</scope>
</reference>
<evidence type="ECO:0000313" key="9">
    <source>
        <dbReference type="EMBL" id="CAD7248650.1"/>
    </source>
</evidence>
<dbReference type="InterPro" id="IPR006634">
    <property type="entry name" value="TLC-dom"/>
</dbReference>
<comment type="pathway">
    <text evidence="2">Lipid metabolism; sphingolipid metabolism.</text>
</comment>
<feature type="transmembrane region" description="Helical" evidence="7">
    <location>
        <begin position="271"/>
        <end position="297"/>
    </location>
</feature>
<dbReference type="InterPro" id="IPR016439">
    <property type="entry name" value="Lag1/Lac1-like"/>
</dbReference>
<evidence type="ECO:0000256" key="3">
    <source>
        <dbReference type="ARBA" id="ARBA00004991"/>
    </source>
</evidence>
<evidence type="ECO:0000259" key="8">
    <source>
        <dbReference type="SMART" id="SM00724"/>
    </source>
</evidence>
<accession>A0A7R8XE52</accession>
<dbReference type="GO" id="GO:0050291">
    <property type="term" value="F:sphingosine N-acyltransferase activity"/>
    <property type="evidence" value="ECO:0007669"/>
    <property type="project" value="InterPro"/>
</dbReference>
<feature type="domain" description="TLC" evidence="8">
    <location>
        <begin position="75"/>
        <end position="302"/>
    </location>
</feature>
<feature type="transmembrane region" description="Helical" evidence="7">
    <location>
        <begin position="84"/>
        <end position="99"/>
    </location>
</feature>
<dbReference type="UniPathway" id="UPA00222"/>
<dbReference type="EMBL" id="LR901452">
    <property type="protein sequence ID" value="CAD7248650.1"/>
    <property type="molecule type" value="Genomic_DNA"/>
</dbReference>
<dbReference type="EMBL" id="CAJPEV010001935">
    <property type="protein sequence ID" value="CAG0894969.1"/>
    <property type="molecule type" value="Genomic_DNA"/>
</dbReference>
<protein>
    <recommendedName>
        <fullName evidence="8">TLC domain-containing protein</fullName>
    </recommendedName>
</protein>
<keyword evidence="10" id="KW-1185">Reference proteome</keyword>
<dbReference type="PANTHER" id="PTHR12560:SF0">
    <property type="entry name" value="LD18904P"/>
    <property type="match status" value="1"/>
</dbReference>
<name>A0A7R8XE52_9CRUS</name>